<proteinExistence type="predicted"/>
<keyword evidence="2" id="KW-1185">Reference proteome</keyword>
<accession>A0A1V8M550</accession>
<sequence>MKTKVEVYPADEQENGGFWVCVCIHVGSYYKHMEKSRIHCLDKQAVADATWNALHHKVCPECGHVFSTHGWEGIDVHWRANHEHIISYEDAWKLISKDKYVDVMLASAE</sequence>
<dbReference type="Proteomes" id="UP000191980">
    <property type="component" value="Unassembled WGS sequence"/>
</dbReference>
<dbReference type="AlphaFoldDB" id="A0A1V8M550"/>
<protein>
    <submittedName>
        <fullName evidence="1">Uncharacterized protein</fullName>
    </submittedName>
</protein>
<evidence type="ECO:0000313" key="2">
    <source>
        <dbReference type="Proteomes" id="UP000191980"/>
    </source>
</evidence>
<dbReference type="STRING" id="1420851.AU255_01910"/>
<evidence type="ECO:0000313" key="1">
    <source>
        <dbReference type="EMBL" id="OQK16685.1"/>
    </source>
</evidence>
<organism evidence="1 2">
    <name type="scientific">Methyloprofundus sedimenti</name>
    <dbReference type="NCBI Taxonomy" id="1420851"/>
    <lineage>
        <taxon>Bacteria</taxon>
        <taxon>Pseudomonadati</taxon>
        <taxon>Pseudomonadota</taxon>
        <taxon>Gammaproteobacteria</taxon>
        <taxon>Methylococcales</taxon>
        <taxon>Methylococcaceae</taxon>
        <taxon>Methyloprofundus</taxon>
    </lineage>
</organism>
<comment type="caution">
    <text evidence="1">The sequence shown here is derived from an EMBL/GenBank/DDBJ whole genome shotgun (WGS) entry which is preliminary data.</text>
</comment>
<dbReference type="OrthoDB" id="9801824at2"/>
<name>A0A1V8M550_9GAMM</name>
<dbReference type="RefSeq" id="WP_080521310.1">
    <property type="nucleotide sequence ID" value="NZ_LPUF01000001.1"/>
</dbReference>
<dbReference type="EMBL" id="LPUF01000001">
    <property type="protein sequence ID" value="OQK16685.1"/>
    <property type="molecule type" value="Genomic_DNA"/>
</dbReference>
<reference evidence="1 2" key="1">
    <citation type="submission" date="2015-12" db="EMBL/GenBank/DDBJ databases">
        <authorList>
            <person name="Shamseldin A."/>
            <person name="Moawad H."/>
            <person name="Abd El-Rahim W.M."/>
            <person name="Sadowsky M.J."/>
        </authorList>
    </citation>
    <scope>NUCLEOTIDE SEQUENCE [LARGE SCALE GENOMIC DNA]</scope>
    <source>
        <strain evidence="1 2">WF1</strain>
    </source>
</reference>
<gene>
    <name evidence="1" type="ORF">AU255_01910</name>
</gene>